<dbReference type="KEGG" id="hja:BST95_06050"/>
<dbReference type="InterPro" id="IPR006683">
    <property type="entry name" value="Thioestr_dom"/>
</dbReference>
<dbReference type="NCBIfam" id="TIGR00369">
    <property type="entry name" value="unchar_dom_1"/>
    <property type="match status" value="1"/>
</dbReference>
<dbReference type="Gene3D" id="3.10.129.10">
    <property type="entry name" value="Hotdog Thioesterase"/>
    <property type="match status" value="1"/>
</dbReference>
<evidence type="ECO:0000313" key="3">
    <source>
        <dbReference type="EMBL" id="PLW85824.1"/>
    </source>
</evidence>
<dbReference type="AlphaFoldDB" id="A0AAP8MDT7"/>
<keyword evidence="4" id="KW-1185">Reference proteome</keyword>
<organism evidence="3 4">
    <name type="scientific">Halioglobus japonicus</name>
    <dbReference type="NCBI Taxonomy" id="930805"/>
    <lineage>
        <taxon>Bacteria</taxon>
        <taxon>Pseudomonadati</taxon>
        <taxon>Pseudomonadota</taxon>
        <taxon>Gammaproteobacteria</taxon>
        <taxon>Cellvibrionales</taxon>
        <taxon>Halieaceae</taxon>
        <taxon>Halioglobus</taxon>
    </lineage>
</organism>
<dbReference type="RefSeq" id="WP_084198558.1">
    <property type="nucleotide sequence ID" value="NZ_BMYL01000003.1"/>
</dbReference>
<comment type="caution">
    <text evidence="3">The sequence shown here is derived from an EMBL/GenBank/DDBJ whole genome shotgun (WGS) entry which is preliminary data.</text>
</comment>
<dbReference type="InterPro" id="IPR029069">
    <property type="entry name" value="HotDog_dom_sf"/>
</dbReference>
<accession>A0AAP8MDT7</accession>
<evidence type="ECO:0000313" key="4">
    <source>
        <dbReference type="Proteomes" id="UP000235162"/>
    </source>
</evidence>
<reference evidence="3 4" key="1">
    <citation type="submission" date="2018-01" db="EMBL/GenBank/DDBJ databases">
        <title>The draft genome sequence of Halioglobus japonicus S1-36.</title>
        <authorList>
            <person name="Du Z.-J."/>
            <person name="Shi M.-J."/>
        </authorList>
    </citation>
    <scope>NUCLEOTIDE SEQUENCE [LARGE SCALE GENOMIC DNA]</scope>
    <source>
        <strain evidence="3 4">S1-36</strain>
    </source>
</reference>
<gene>
    <name evidence="3" type="ORF">C0029_14605</name>
</gene>
<keyword evidence="1" id="KW-0378">Hydrolase</keyword>
<dbReference type="Pfam" id="PF03061">
    <property type="entry name" value="4HBT"/>
    <property type="match status" value="1"/>
</dbReference>
<protein>
    <submittedName>
        <fullName evidence="3">PaaI family thioesterase</fullName>
    </submittedName>
</protein>
<evidence type="ECO:0000259" key="2">
    <source>
        <dbReference type="Pfam" id="PF03061"/>
    </source>
</evidence>
<dbReference type="InterPro" id="IPR003736">
    <property type="entry name" value="PAAI_dom"/>
</dbReference>
<proteinExistence type="predicted"/>
<feature type="domain" description="Thioesterase" evidence="2">
    <location>
        <begin position="49"/>
        <end position="123"/>
    </location>
</feature>
<dbReference type="GO" id="GO:0016289">
    <property type="term" value="F:acyl-CoA hydrolase activity"/>
    <property type="evidence" value="ECO:0007669"/>
    <property type="project" value="UniProtKB-ARBA"/>
</dbReference>
<dbReference type="EMBL" id="PKUR01000003">
    <property type="protein sequence ID" value="PLW85824.1"/>
    <property type="molecule type" value="Genomic_DNA"/>
</dbReference>
<name>A0AAP8MDT7_9GAMM</name>
<sequence>MTNSDHYRALESLYATAPVNDFYHPVMTVSEGEAEIIIEAGLQHCHAAGGVHGSVYFKMLDDAAFFAANSLEPEVFVLTTSFTTYTTRPMSPGNMRAVGKVVNYNRSQFIAEAVVYDSEGREVGRGNGIFVRSKMKLADMAGYAG</sequence>
<dbReference type="SUPFAM" id="SSF54637">
    <property type="entry name" value="Thioesterase/thiol ester dehydrase-isomerase"/>
    <property type="match status" value="1"/>
</dbReference>
<dbReference type="Proteomes" id="UP000235162">
    <property type="component" value="Unassembled WGS sequence"/>
</dbReference>
<evidence type="ECO:0000256" key="1">
    <source>
        <dbReference type="ARBA" id="ARBA00022801"/>
    </source>
</evidence>
<dbReference type="CDD" id="cd03443">
    <property type="entry name" value="PaaI_thioesterase"/>
    <property type="match status" value="1"/>
</dbReference>